<dbReference type="InterPro" id="IPR037401">
    <property type="entry name" value="SnoaL-like"/>
</dbReference>
<dbReference type="InterPro" id="IPR032710">
    <property type="entry name" value="NTF2-like_dom_sf"/>
</dbReference>
<proteinExistence type="predicted"/>
<dbReference type="PANTHER" id="PTHR41252:SF1">
    <property type="entry name" value="BLR2505 PROTEIN"/>
    <property type="match status" value="1"/>
</dbReference>
<comment type="caution">
    <text evidence="2">The sequence shown here is derived from an EMBL/GenBank/DDBJ whole genome shotgun (WGS) entry which is preliminary data.</text>
</comment>
<dbReference type="EMBL" id="WKJQ01000001">
    <property type="protein sequence ID" value="MRW95452.1"/>
    <property type="molecule type" value="Genomic_DNA"/>
</dbReference>
<organism evidence="2 3">
    <name type="scientific">Haloferax marinum</name>
    <dbReference type="NCBI Taxonomy" id="2666143"/>
    <lineage>
        <taxon>Archaea</taxon>
        <taxon>Methanobacteriati</taxon>
        <taxon>Methanobacteriota</taxon>
        <taxon>Stenosarchaea group</taxon>
        <taxon>Halobacteria</taxon>
        <taxon>Halobacteriales</taxon>
        <taxon>Haloferacaceae</taxon>
        <taxon>Haloferax</taxon>
    </lineage>
</organism>
<accession>A0A6A8G4D1</accession>
<feature type="domain" description="SnoaL-like" evidence="1">
    <location>
        <begin position="47"/>
        <end position="150"/>
    </location>
</feature>
<dbReference type="PANTHER" id="PTHR41252">
    <property type="entry name" value="BLR2505 PROTEIN"/>
    <property type="match status" value="1"/>
</dbReference>
<dbReference type="Pfam" id="PF12680">
    <property type="entry name" value="SnoaL_2"/>
    <property type="match status" value="1"/>
</dbReference>
<dbReference type="Gene3D" id="3.10.450.50">
    <property type="match status" value="1"/>
</dbReference>
<gene>
    <name evidence="2" type="ORF">GJR99_02545</name>
</gene>
<sequence>MDTWPPIGDCNAIIRRTNAISSEFVGQHGVRQVVAIGTGTNVEILESAYEAYNRGDIDAVLSVFSEDIEWIEPDGAPSPGSHIGPDAVLNDIFMETMATFEDLSVEPERFIDGGDTVVGVGRFRGKDRESGNRFDVSFAHICDMKDGKITKCVNSTDTAAMLRVFEA</sequence>
<evidence type="ECO:0000259" key="1">
    <source>
        <dbReference type="Pfam" id="PF12680"/>
    </source>
</evidence>
<dbReference type="AlphaFoldDB" id="A0A6A8G4D1"/>
<dbReference type="Proteomes" id="UP000443423">
    <property type="component" value="Unassembled WGS sequence"/>
</dbReference>
<evidence type="ECO:0000313" key="2">
    <source>
        <dbReference type="EMBL" id="MRW95452.1"/>
    </source>
</evidence>
<dbReference type="SUPFAM" id="SSF54427">
    <property type="entry name" value="NTF2-like"/>
    <property type="match status" value="1"/>
</dbReference>
<reference evidence="2 3" key="1">
    <citation type="submission" date="2019-11" db="EMBL/GenBank/DDBJ databases">
        <title>Whole genome sequence of Haloferax sp. MBLA0078.</title>
        <authorList>
            <person name="Seo M.-J."/>
            <person name="Cho E.-S."/>
        </authorList>
    </citation>
    <scope>NUCLEOTIDE SEQUENCE [LARGE SCALE GENOMIC DNA]</scope>
    <source>
        <strain evidence="2 3">MBLA0078</strain>
    </source>
</reference>
<evidence type="ECO:0000313" key="3">
    <source>
        <dbReference type="Proteomes" id="UP000443423"/>
    </source>
</evidence>
<name>A0A6A8G4D1_9EURY</name>
<keyword evidence="3" id="KW-1185">Reference proteome</keyword>
<protein>
    <submittedName>
        <fullName evidence="2">DUF4440 domain-containing protein</fullName>
    </submittedName>
</protein>